<dbReference type="Gene3D" id="3.60.10.10">
    <property type="entry name" value="Endonuclease/exonuclease/phosphatase"/>
    <property type="match status" value="1"/>
</dbReference>
<dbReference type="InterPro" id="IPR020847">
    <property type="entry name" value="AP_endonuclease_F1_BS"/>
</dbReference>
<dbReference type="InterPro" id="IPR036691">
    <property type="entry name" value="Endo/exonu/phosph_ase_sf"/>
</dbReference>
<protein>
    <submittedName>
        <fullName evidence="2">Endonuclease/exonuclease/phosphatase family protein</fullName>
    </submittedName>
</protein>
<keyword evidence="2" id="KW-0540">Nuclease</keyword>
<dbReference type="InterPro" id="IPR005135">
    <property type="entry name" value="Endo/exonuclease/phosphatase"/>
</dbReference>
<accession>A0A7X1E9M8</accession>
<feature type="domain" description="Endonuclease/exonuclease/phosphatase" evidence="1">
    <location>
        <begin position="3"/>
        <end position="258"/>
    </location>
</feature>
<dbReference type="PROSITE" id="PS00726">
    <property type="entry name" value="AP_NUCLEASE_F1_1"/>
    <property type="match status" value="1"/>
</dbReference>
<dbReference type="GO" id="GO:0006506">
    <property type="term" value="P:GPI anchor biosynthetic process"/>
    <property type="evidence" value="ECO:0007669"/>
    <property type="project" value="TreeGrafter"/>
</dbReference>
<keyword evidence="3" id="KW-1185">Reference proteome</keyword>
<evidence type="ECO:0000313" key="2">
    <source>
        <dbReference type="EMBL" id="MBC2607521.1"/>
    </source>
</evidence>
<dbReference type="AlphaFoldDB" id="A0A7X1E9M8"/>
<organism evidence="2 3">
    <name type="scientific">Pelagicoccus albus</name>
    <dbReference type="NCBI Taxonomy" id="415222"/>
    <lineage>
        <taxon>Bacteria</taxon>
        <taxon>Pseudomonadati</taxon>
        <taxon>Verrucomicrobiota</taxon>
        <taxon>Opitutia</taxon>
        <taxon>Puniceicoccales</taxon>
        <taxon>Pelagicoccaceae</taxon>
        <taxon>Pelagicoccus</taxon>
    </lineage>
</organism>
<keyword evidence="2" id="KW-0255">Endonuclease</keyword>
<dbReference type="PANTHER" id="PTHR14859:SF1">
    <property type="entry name" value="PGAP2-INTERACTING PROTEIN"/>
    <property type="match status" value="1"/>
</dbReference>
<comment type="caution">
    <text evidence="2">The sequence shown here is derived from an EMBL/GenBank/DDBJ whole genome shotgun (WGS) entry which is preliminary data.</text>
</comment>
<keyword evidence="2" id="KW-0378">Hydrolase</keyword>
<dbReference type="GO" id="GO:0003677">
    <property type="term" value="F:DNA binding"/>
    <property type="evidence" value="ECO:0007669"/>
    <property type="project" value="InterPro"/>
</dbReference>
<evidence type="ECO:0000313" key="3">
    <source>
        <dbReference type="Proteomes" id="UP000526501"/>
    </source>
</evidence>
<dbReference type="Proteomes" id="UP000526501">
    <property type="component" value="Unassembled WGS sequence"/>
</dbReference>
<dbReference type="GO" id="GO:0016020">
    <property type="term" value="C:membrane"/>
    <property type="evidence" value="ECO:0007669"/>
    <property type="project" value="GOC"/>
</dbReference>
<name>A0A7X1E9M8_9BACT</name>
<dbReference type="GO" id="GO:0004527">
    <property type="term" value="F:exonuclease activity"/>
    <property type="evidence" value="ECO:0007669"/>
    <property type="project" value="UniProtKB-KW"/>
</dbReference>
<reference evidence="2 3" key="1">
    <citation type="submission" date="2020-07" db="EMBL/GenBank/DDBJ databases">
        <authorList>
            <person name="Feng X."/>
        </authorList>
    </citation>
    <scope>NUCLEOTIDE SEQUENCE [LARGE SCALE GENOMIC DNA]</scope>
    <source>
        <strain evidence="2 3">JCM23202</strain>
    </source>
</reference>
<gene>
    <name evidence="2" type="ORF">H5P27_15820</name>
</gene>
<proteinExistence type="predicted"/>
<dbReference type="InterPro" id="IPR051916">
    <property type="entry name" value="GPI-anchor_lipid_remodeler"/>
</dbReference>
<keyword evidence="2" id="KW-0269">Exonuclease</keyword>
<dbReference type="SUPFAM" id="SSF56219">
    <property type="entry name" value="DNase I-like"/>
    <property type="match status" value="1"/>
</dbReference>
<dbReference type="GO" id="GO:0004519">
    <property type="term" value="F:endonuclease activity"/>
    <property type="evidence" value="ECO:0007669"/>
    <property type="project" value="UniProtKB-KW"/>
</dbReference>
<evidence type="ECO:0000259" key="1">
    <source>
        <dbReference type="Pfam" id="PF03372"/>
    </source>
</evidence>
<dbReference type="RefSeq" id="WP_185661402.1">
    <property type="nucleotide sequence ID" value="NZ_JACHVC010000013.1"/>
</dbReference>
<dbReference type="EMBL" id="JACHVC010000013">
    <property type="protein sequence ID" value="MBC2607521.1"/>
    <property type="molecule type" value="Genomic_DNA"/>
</dbReference>
<dbReference type="PANTHER" id="PTHR14859">
    <property type="entry name" value="CALCOFLUOR WHITE HYPERSENSITIVE PROTEIN PRECURSOR"/>
    <property type="match status" value="1"/>
</dbReference>
<sequence>MTTWNLKWFPGGMNQTDKSAMQEHIGLVADTLRDLDPDILLVQEVKSQESLDMLAEEMGTGLKVIAVSRFPASYSEDPDGIDDQQVGILAKMPAVATATREFERDGLVDAPRGFVFAAFETEGELLGVYSVHLKSNRGEAAVNFRKRESSARAIVGHAEGVAIGSEDNWRVPDALIIGGDFNTEVPGDVEVRAAEKTMQQLALYGFENAYGDLPLEKRITIPASGRYPATTFDHILYRGIEKAGSVRIQEVEWERSDHYPVTVAFEL</sequence>
<dbReference type="GO" id="GO:0006281">
    <property type="term" value="P:DNA repair"/>
    <property type="evidence" value="ECO:0007669"/>
    <property type="project" value="InterPro"/>
</dbReference>
<dbReference type="Pfam" id="PF03372">
    <property type="entry name" value="Exo_endo_phos"/>
    <property type="match status" value="1"/>
</dbReference>